<dbReference type="InterPro" id="IPR038732">
    <property type="entry name" value="HpyO/CreE_NAD-binding"/>
</dbReference>
<dbReference type="PANTHER" id="PTHR40254:SF1">
    <property type="entry name" value="BLR0577 PROTEIN"/>
    <property type="match status" value="1"/>
</dbReference>
<dbReference type="STRING" id="1450537.A0A395HM02"/>
<dbReference type="EMBL" id="KZ824309">
    <property type="protein sequence ID" value="RAL08877.1"/>
    <property type="molecule type" value="Genomic_DNA"/>
</dbReference>
<dbReference type="Proteomes" id="UP000248961">
    <property type="component" value="Unassembled WGS sequence"/>
</dbReference>
<evidence type="ECO:0000313" key="3">
    <source>
        <dbReference type="Proteomes" id="UP000248961"/>
    </source>
</evidence>
<dbReference type="InterPro" id="IPR036188">
    <property type="entry name" value="FAD/NAD-bd_sf"/>
</dbReference>
<evidence type="ECO:0000259" key="1">
    <source>
        <dbReference type="Pfam" id="PF13454"/>
    </source>
</evidence>
<reference evidence="2 3" key="1">
    <citation type="submission" date="2018-02" db="EMBL/GenBank/DDBJ databases">
        <title>The genomes of Aspergillus section Nigri reveals drivers in fungal speciation.</title>
        <authorList>
            <consortium name="DOE Joint Genome Institute"/>
            <person name="Vesth T.C."/>
            <person name="Nybo J."/>
            <person name="Theobald S."/>
            <person name="Brandl J."/>
            <person name="Frisvad J.C."/>
            <person name="Nielsen K.F."/>
            <person name="Lyhne E.K."/>
            <person name="Kogle M.E."/>
            <person name="Kuo A."/>
            <person name="Riley R."/>
            <person name="Clum A."/>
            <person name="Nolan M."/>
            <person name="Lipzen A."/>
            <person name="Salamov A."/>
            <person name="Henrissat B."/>
            <person name="Wiebenga A."/>
            <person name="De vries R.P."/>
            <person name="Grigoriev I.V."/>
            <person name="Mortensen U.H."/>
            <person name="Andersen M.R."/>
            <person name="Baker S.E."/>
        </authorList>
    </citation>
    <scope>NUCLEOTIDE SEQUENCE [LARGE SCALE GENOMIC DNA]</scope>
    <source>
        <strain evidence="2 3">CBS 101889</strain>
    </source>
</reference>
<sequence>MPSTGTSTRVGPASADVVIVGGGASGVAVTIHLVRRLSATKTPSIQRIVLVEPQATVGPGLAYSGACAGTIINMHRDAMGLWNGDPRHFSRWVNERELEIDDYPSRGVYGTYLEYLWYQAVEEARQLGVEVCLVADEVQDIDRRDDGTFSLALASGKPSLSAQDVVLAVGNFSAVAHPHFSRYPGFFPFPWPTTGLKAIPTDAPVLVLGSRLSAIDVVNVLYHNGHRGEITFVSRSGRLPKVQSRTVPFPHRHTLYTLAKEVESCPDRGLAHLAGGVLHAIARQTGDESTWMMNGHHSPLEELRADLEDAEEGRGQWQSILRATAPLVERYWHGLGDPERDLFMKRLNSGWMRYRHGMPVSSAKRLLTMMEREQLHVRKGTRVAWNGSCFEAQTDGGPVQAPYLIEAIGQESDVSSIPSGAVQSVIRKNLAVAHPYGGLVVDFNNLNASPGLYAIGSLTRGTHFYVSSVDRIAEHAARIADALTGQPTVRSQHIALFLSGDLFSHLLASRLVPQLLAAGHIPFLFILPAPTAISEQGRLLEHALMQKHVVPFLAGLEPSQQNEAQAQTLDALAATHGLFLQTIDDCNVKSVGHTMQKHAIDHGIVLQCSTSPQPISDAISRHFVSTRKMVHLCLNPRSAGQPFSVRLHKCGGEGRSDSSPLHRPEGWREEYTSAMLRHKRRVFSQGADLAMAVLDRLARAQELERLLFRDPGGSLRAH</sequence>
<dbReference type="Gene3D" id="3.50.50.60">
    <property type="entry name" value="FAD/NAD(P)-binding domain"/>
    <property type="match status" value="1"/>
</dbReference>
<dbReference type="PANTHER" id="PTHR40254">
    <property type="entry name" value="BLR0577 PROTEIN"/>
    <property type="match status" value="1"/>
</dbReference>
<dbReference type="InterPro" id="IPR052189">
    <property type="entry name" value="L-asp_N-monooxygenase_NS-form"/>
</dbReference>
<dbReference type="RefSeq" id="XP_025548031.1">
    <property type="nucleotide sequence ID" value="XM_025699304.1"/>
</dbReference>
<dbReference type="SUPFAM" id="SSF51905">
    <property type="entry name" value="FAD/NAD(P)-binding domain"/>
    <property type="match status" value="2"/>
</dbReference>
<keyword evidence="3" id="KW-1185">Reference proteome</keyword>
<gene>
    <name evidence="2" type="ORF">BO97DRAFT_459801</name>
</gene>
<accession>A0A395HM02</accession>
<protein>
    <submittedName>
        <fullName evidence="2">FAD/NAD(P)-binding domain-containing protein</fullName>
    </submittedName>
</protein>
<organism evidence="2 3">
    <name type="scientific">Aspergillus homomorphus (strain CBS 101889)</name>
    <dbReference type="NCBI Taxonomy" id="1450537"/>
    <lineage>
        <taxon>Eukaryota</taxon>
        <taxon>Fungi</taxon>
        <taxon>Dikarya</taxon>
        <taxon>Ascomycota</taxon>
        <taxon>Pezizomycotina</taxon>
        <taxon>Eurotiomycetes</taxon>
        <taxon>Eurotiomycetidae</taxon>
        <taxon>Eurotiales</taxon>
        <taxon>Aspergillaceae</taxon>
        <taxon>Aspergillus</taxon>
        <taxon>Aspergillus subgen. Circumdati</taxon>
    </lineage>
</organism>
<evidence type="ECO:0000313" key="2">
    <source>
        <dbReference type="EMBL" id="RAL08877.1"/>
    </source>
</evidence>
<dbReference type="Pfam" id="PF13454">
    <property type="entry name" value="NAD_binding_9"/>
    <property type="match status" value="1"/>
</dbReference>
<dbReference type="OrthoDB" id="10268103at2759"/>
<dbReference type="AlphaFoldDB" id="A0A395HM02"/>
<dbReference type="GeneID" id="37203593"/>
<name>A0A395HM02_ASPHC</name>
<proteinExistence type="predicted"/>
<feature type="domain" description="FAD-dependent urate hydroxylase HpyO/Asp monooxygenase CreE-like FAD/NAD(P)-binding" evidence="1">
    <location>
        <begin position="18"/>
        <end position="171"/>
    </location>
</feature>
<dbReference type="VEuPathDB" id="FungiDB:BO97DRAFT_459801"/>